<dbReference type="EnsemblPlants" id="KEH15228">
    <property type="protein sequence ID" value="KEH15228"/>
    <property type="gene ID" value="MTR_1706s0010"/>
</dbReference>
<reference evidence="1 3" key="2">
    <citation type="journal article" date="2014" name="BMC Genomics">
        <title>An improved genome release (version Mt4.0) for the model legume Medicago truncatula.</title>
        <authorList>
            <person name="Tang H."/>
            <person name="Krishnakumar V."/>
            <person name="Bidwell S."/>
            <person name="Rosen B."/>
            <person name="Chan A."/>
            <person name="Zhou S."/>
            <person name="Gentzbittel L."/>
            <person name="Childs K.L."/>
            <person name="Yandell M."/>
            <person name="Gundlach H."/>
            <person name="Mayer K.F."/>
            <person name="Schwartz D.C."/>
            <person name="Town C.D."/>
        </authorList>
    </citation>
    <scope>GENOME REANNOTATION</scope>
    <source>
        <strain evidence="1">A17</strain>
        <strain evidence="2 3">cv. Jemalong A17</strain>
    </source>
</reference>
<keyword evidence="3" id="KW-1185">Reference proteome</keyword>
<dbReference type="InterPro" id="IPR056912">
    <property type="entry name" value="Phage_JBD30_tail_term-like"/>
</dbReference>
<dbReference type="AlphaFoldDB" id="A0A072TDW7"/>
<dbReference type="Pfam" id="PF23840">
    <property type="entry name" value="Phage_tail_terminator"/>
    <property type="match status" value="1"/>
</dbReference>
<name>A0A072TDW7_MEDTR</name>
<protein>
    <submittedName>
        <fullName evidence="1">Structural protein, putative</fullName>
    </submittedName>
</protein>
<dbReference type="Proteomes" id="UP000002051">
    <property type="component" value="Unassembled WGS sequence"/>
</dbReference>
<gene>
    <name evidence="1" type="ORF">MTR_1706s0010</name>
</gene>
<feature type="non-terminal residue" evidence="1">
    <location>
        <position position="142"/>
    </location>
</feature>
<reference evidence="2" key="3">
    <citation type="submission" date="2015-06" db="UniProtKB">
        <authorList>
            <consortium name="EnsemblPlants"/>
        </authorList>
    </citation>
    <scope>IDENTIFICATION</scope>
    <source>
        <strain evidence="2">cv. Jemalong A17</strain>
    </source>
</reference>
<dbReference type="EMBL" id="KL404430">
    <property type="protein sequence ID" value="KEH15228.1"/>
    <property type="molecule type" value="Genomic_DNA"/>
</dbReference>
<organism evidence="1 3">
    <name type="scientific">Medicago truncatula</name>
    <name type="common">Barrel medic</name>
    <name type="synonym">Medicago tribuloides</name>
    <dbReference type="NCBI Taxonomy" id="3880"/>
    <lineage>
        <taxon>Eukaryota</taxon>
        <taxon>Viridiplantae</taxon>
        <taxon>Streptophyta</taxon>
        <taxon>Embryophyta</taxon>
        <taxon>Tracheophyta</taxon>
        <taxon>Spermatophyta</taxon>
        <taxon>Magnoliopsida</taxon>
        <taxon>eudicotyledons</taxon>
        <taxon>Gunneridae</taxon>
        <taxon>Pentapetalae</taxon>
        <taxon>rosids</taxon>
        <taxon>fabids</taxon>
        <taxon>Fabales</taxon>
        <taxon>Fabaceae</taxon>
        <taxon>Papilionoideae</taxon>
        <taxon>50 kb inversion clade</taxon>
        <taxon>NPAAA clade</taxon>
        <taxon>Hologalegina</taxon>
        <taxon>IRL clade</taxon>
        <taxon>Trifolieae</taxon>
        <taxon>Medicago</taxon>
    </lineage>
</organism>
<evidence type="ECO:0000313" key="3">
    <source>
        <dbReference type="Proteomes" id="UP000002051"/>
    </source>
</evidence>
<dbReference type="HOGENOM" id="CLU_1640996_0_0_1"/>
<evidence type="ECO:0000313" key="1">
    <source>
        <dbReference type="EMBL" id="KEH15228.1"/>
    </source>
</evidence>
<accession>A0A072TDW7</accession>
<evidence type="ECO:0000313" key="2">
    <source>
        <dbReference type="EnsemblPlants" id="KEH15228"/>
    </source>
</evidence>
<sequence length="142" mass="15527">MNDQPWNFLVAETGIVERSKAISQAPGAAWARLVGTRKDLATVAEEMQTVPAIYVVYDGFVVLPETDEFTLSLSHRWLVVLAMGTAASQREAEALNQLAGPYIGQLLSGLHGYTPPECSEPLIAGTPPRPYYSPARFAYYPL</sequence>
<proteinExistence type="predicted"/>
<reference evidence="1 3" key="1">
    <citation type="journal article" date="2011" name="Nature">
        <title>The Medicago genome provides insight into the evolution of rhizobial symbioses.</title>
        <authorList>
            <person name="Young N.D."/>
            <person name="Debelle F."/>
            <person name="Oldroyd G.E."/>
            <person name="Geurts R."/>
            <person name="Cannon S.B."/>
            <person name="Udvardi M.K."/>
            <person name="Benedito V.A."/>
            <person name="Mayer K.F."/>
            <person name="Gouzy J."/>
            <person name="Schoof H."/>
            <person name="Van de Peer Y."/>
            <person name="Proost S."/>
            <person name="Cook D.R."/>
            <person name="Meyers B.C."/>
            <person name="Spannagl M."/>
            <person name="Cheung F."/>
            <person name="De Mita S."/>
            <person name="Krishnakumar V."/>
            <person name="Gundlach H."/>
            <person name="Zhou S."/>
            <person name="Mudge J."/>
            <person name="Bharti A.K."/>
            <person name="Murray J.D."/>
            <person name="Naoumkina M.A."/>
            <person name="Rosen B."/>
            <person name="Silverstein K.A."/>
            <person name="Tang H."/>
            <person name="Rombauts S."/>
            <person name="Zhao P.X."/>
            <person name="Zhou P."/>
            <person name="Barbe V."/>
            <person name="Bardou P."/>
            <person name="Bechner M."/>
            <person name="Bellec A."/>
            <person name="Berger A."/>
            <person name="Berges H."/>
            <person name="Bidwell S."/>
            <person name="Bisseling T."/>
            <person name="Choisne N."/>
            <person name="Couloux A."/>
            <person name="Denny R."/>
            <person name="Deshpande S."/>
            <person name="Dai X."/>
            <person name="Doyle J.J."/>
            <person name="Dudez A.M."/>
            <person name="Farmer A.D."/>
            <person name="Fouteau S."/>
            <person name="Franken C."/>
            <person name="Gibelin C."/>
            <person name="Gish J."/>
            <person name="Goldstein S."/>
            <person name="Gonzalez A.J."/>
            <person name="Green P.J."/>
            <person name="Hallab A."/>
            <person name="Hartog M."/>
            <person name="Hua A."/>
            <person name="Humphray S.J."/>
            <person name="Jeong D.H."/>
            <person name="Jing Y."/>
            <person name="Jocker A."/>
            <person name="Kenton S.M."/>
            <person name="Kim D.J."/>
            <person name="Klee K."/>
            <person name="Lai H."/>
            <person name="Lang C."/>
            <person name="Lin S."/>
            <person name="Macmil S.L."/>
            <person name="Magdelenat G."/>
            <person name="Matthews L."/>
            <person name="McCorrison J."/>
            <person name="Monaghan E.L."/>
            <person name="Mun J.H."/>
            <person name="Najar F.Z."/>
            <person name="Nicholson C."/>
            <person name="Noirot C."/>
            <person name="O'Bleness M."/>
            <person name="Paule C.R."/>
            <person name="Poulain J."/>
            <person name="Prion F."/>
            <person name="Qin B."/>
            <person name="Qu C."/>
            <person name="Retzel E.F."/>
            <person name="Riddle C."/>
            <person name="Sallet E."/>
            <person name="Samain S."/>
            <person name="Samson N."/>
            <person name="Sanders I."/>
            <person name="Saurat O."/>
            <person name="Scarpelli C."/>
            <person name="Schiex T."/>
            <person name="Segurens B."/>
            <person name="Severin A.J."/>
            <person name="Sherrier D.J."/>
            <person name="Shi R."/>
            <person name="Sims S."/>
            <person name="Singer S.R."/>
            <person name="Sinharoy S."/>
            <person name="Sterck L."/>
            <person name="Viollet A."/>
            <person name="Wang B.B."/>
            <person name="Wang K."/>
            <person name="Wang M."/>
            <person name="Wang X."/>
            <person name="Warfsmann J."/>
            <person name="Weissenbach J."/>
            <person name="White D.D."/>
            <person name="White J.D."/>
            <person name="Wiley G.B."/>
            <person name="Wincker P."/>
            <person name="Xing Y."/>
            <person name="Yang L."/>
            <person name="Yao Z."/>
            <person name="Ying F."/>
            <person name="Zhai J."/>
            <person name="Zhou L."/>
            <person name="Zuber A."/>
            <person name="Denarie J."/>
            <person name="Dixon R.A."/>
            <person name="May G.D."/>
            <person name="Schwartz D.C."/>
            <person name="Rogers J."/>
            <person name="Quetier F."/>
            <person name="Town C.D."/>
            <person name="Roe B.A."/>
        </authorList>
    </citation>
    <scope>NUCLEOTIDE SEQUENCE [LARGE SCALE GENOMIC DNA]</scope>
    <source>
        <strain evidence="1">A17</strain>
        <strain evidence="2 3">cv. Jemalong A17</strain>
    </source>
</reference>